<evidence type="ECO:0000256" key="4">
    <source>
        <dbReference type="ARBA" id="ARBA00022692"/>
    </source>
</evidence>
<organism evidence="9 10">
    <name type="scientific">Symbiodinium microadriaticum</name>
    <name type="common">Dinoflagellate</name>
    <name type="synonym">Zooxanthella microadriatica</name>
    <dbReference type="NCBI Taxonomy" id="2951"/>
    <lineage>
        <taxon>Eukaryota</taxon>
        <taxon>Sar</taxon>
        <taxon>Alveolata</taxon>
        <taxon>Dinophyceae</taxon>
        <taxon>Suessiales</taxon>
        <taxon>Symbiodiniaceae</taxon>
        <taxon>Symbiodinium</taxon>
    </lineage>
</organism>
<keyword evidence="4 8" id="KW-0812">Transmembrane</keyword>
<dbReference type="Pfam" id="PF08627">
    <property type="entry name" value="CRT-like"/>
    <property type="match status" value="1"/>
</dbReference>
<feature type="transmembrane region" description="Helical" evidence="8">
    <location>
        <begin position="635"/>
        <end position="653"/>
    </location>
</feature>
<feature type="compositionally biased region" description="Acidic residues" evidence="7">
    <location>
        <begin position="929"/>
        <end position="940"/>
    </location>
</feature>
<feature type="transmembrane region" description="Helical" evidence="8">
    <location>
        <begin position="525"/>
        <end position="549"/>
    </location>
</feature>
<evidence type="ECO:0000256" key="2">
    <source>
        <dbReference type="ARBA" id="ARBA00006690"/>
    </source>
</evidence>
<evidence type="ECO:0000256" key="1">
    <source>
        <dbReference type="ARBA" id="ARBA00004141"/>
    </source>
</evidence>
<feature type="region of interest" description="Disordered" evidence="7">
    <location>
        <begin position="181"/>
        <end position="205"/>
    </location>
</feature>
<feature type="region of interest" description="Disordered" evidence="7">
    <location>
        <begin position="906"/>
        <end position="947"/>
    </location>
</feature>
<feature type="transmembrane region" description="Helical" evidence="8">
    <location>
        <begin position="493"/>
        <end position="513"/>
    </location>
</feature>
<evidence type="ECO:0000313" key="9">
    <source>
        <dbReference type="EMBL" id="OLQ05823.1"/>
    </source>
</evidence>
<dbReference type="PANTHER" id="PTHR13146">
    <property type="match status" value="1"/>
</dbReference>
<evidence type="ECO:0000256" key="6">
    <source>
        <dbReference type="ARBA" id="ARBA00023136"/>
    </source>
</evidence>
<keyword evidence="3" id="KW-0813">Transport</keyword>
<feature type="transmembrane region" description="Helical" evidence="8">
    <location>
        <begin position="848"/>
        <end position="869"/>
    </location>
</feature>
<feature type="transmembrane region" description="Helical" evidence="8">
    <location>
        <begin position="606"/>
        <end position="628"/>
    </location>
</feature>
<accession>A0A1Q9EEI1</accession>
<evidence type="ECO:0000256" key="5">
    <source>
        <dbReference type="ARBA" id="ARBA00022989"/>
    </source>
</evidence>
<keyword evidence="6 8" id="KW-0472">Membrane</keyword>
<keyword evidence="5 8" id="KW-1133">Transmembrane helix</keyword>
<sequence>MPRGRSREISSCASRWAAATPGADAACVTEALLASYASVFVARAMATEQAAGPSRCFEAWDEVCKILQKVEPCSPNHLHAAFQRFLAASPAAAPEALDQVWSAWLGRHGVLQVSDHADWSASVQRLTRFGGPERSAALDAFLAAMSPPEKGHGPNTSLATAERVSAALQILQSHGWTLRAPPKEADAEAQVSPSRPESRPCEPGLCQWKRKGDGWQLLIFGYGADAKVDVASATLRLAPGPEAAARGREEMEVDLLQVLPAPVDPAAVKARMVRAGGDTALRIDFPCQTLSGEAFEASRRGAKKGRSANNALYIRSASPSSATRKFVSGVLRGHVGGPLPARGAQMELIFLTNYEEHITWTQLLSFKFDIAQAVLQVEDRYKVESSKRPHSGHSSSPESPKLLATLNASQQMFRTRGLKFTANPEGCEVGVVSRRHLRSLERPERETPAPSCNAMSRAAKEAAQGFRALEAQEFSEQDDLVKNGEQKTFKEKMLVPTVFVLFVLIRAMDRIFLYRVQKSMQNYTGIVMSLYWPPMVQLMCFFVSLGYVARMRYIDGDKSFNMRWFSPFSARASEQGPVPQCWIAQFALWDQLNAIVSAPPGPFIPLVLQTPLNNLNVLFTAIIAFFYLKTRYRMVHYAGISLILCSCLVGVVVELQGPAPILCSGLKQAKEAMSQSSVAALVPKSVRAKVTEASDDCVIGLPPYKNSNGELVHVDFGILLFMYALFIVAIIPSAFSNCYKQKKLKQVNLDVMWSFFWAGMWQVIWGFLMFPLNWIPWPEPGGKNEQSPSKLGEDLADSWTCFMGTNPKPEVTTCDAEPAWVWFGCYLLFNVFFNLFFLWLIKRLSGTWAAIGSILCGNLCGIFSQYEIFAGKSARKLTMEQWLALVLSSIAMWVYNIEEETDIDGNSVYAEKPKGDHRYDEHGPMGLDPESDYDSEDEPEAESHGNF</sequence>
<dbReference type="AlphaFoldDB" id="A0A1Q9EEI1"/>
<feature type="compositionally biased region" description="Basic and acidic residues" evidence="7">
    <location>
        <begin position="911"/>
        <end position="923"/>
    </location>
</feature>
<dbReference type="PANTHER" id="PTHR13146:SF3">
    <property type="entry name" value="EAMA DOMAIN-CONTAINING PROTEIN"/>
    <property type="match status" value="1"/>
</dbReference>
<feature type="transmembrane region" description="Helical" evidence="8">
    <location>
        <begin position="819"/>
        <end position="841"/>
    </location>
</feature>
<dbReference type="OrthoDB" id="416555at2759"/>
<keyword evidence="10" id="KW-1185">Reference proteome</keyword>
<protein>
    <submittedName>
        <fullName evidence="9">Crt-like 3</fullName>
    </submittedName>
</protein>
<feature type="transmembrane region" description="Helical" evidence="8">
    <location>
        <begin position="716"/>
        <end position="739"/>
    </location>
</feature>
<comment type="caution">
    <text evidence="9">The sequence shown here is derived from an EMBL/GenBank/DDBJ whole genome shotgun (WGS) entry which is preliminary data.</text>
</comment>
<evidence type="ECO:0000256" key="7">
    <source>
        <dbReference type="SAM" id="MobiDB-lite"/>
    </source>
</evidence>
<name>A0A1Q9EEI1_SYMMI</name>
<dbReference type="Proteomes" id="UP000186817">
    <property type="component" value="Unassembled WGS sequence"/>
</dbReference>
<dbReference type="EMBL" id="LSRX01000174">
    <property type="protein sequence ID" value="OLQ05823.1"/>
    <property type="molecule type" value="Genomic_DNA"/>
</dbReference>
<comment type="subcellular location">
    <subcellularLocation>
        <location evidence="1">Membrane</location>
        <topology evidence="1">Multi-pass membrane protein</topology>
    </subcellularLocation>
</comment>
<comment type="similarity">
    <text evidence="2">Belongs to the CRT-like transporter family.</text>
</comment>
<feature type="transmembrane region" description="Helical" evidence="8">
    <location>
        <begin position="751"/>
        <end position="770"/>
    </location>
</feature>
<reference evidence="9 10" key="1">
    <citation type="submission" date="2016-02" db="EMBL/GenBank/DDBJ databases">
        <title>Genome analysis of coral dinoflagellate symbionts highlights evolutionary adaptations to a symbiotic lifestyle.</title>
        <authorList>
            <person name="Aranda M."/>
            <person name="Li Y."/>
            <person name="Liew Y.J."/>
            <person name="Baumgarten S."/>
            <person name="Simakov O."/>
            <person name="Wilson M."/>
            <person name="Piel J."/>
            <person name="Ashoor H."/>
            <person name="Bougouffa S."/>
            <person name="Bajic V.B."/>
            <person name="Ryu T."/>
            <person name="Ravasi T."/>
            <person name="Bayer T."/>
            <person name="Micklem G."/>
            <person name="Kim H."/>
            <person name="Bhak J."/>
            <person name="Lajeunesse T.C."/>
            <person name="Voolstra C.R."/>
        </authorList>
    </citation>
    <scope>NUCLEOTIDE SEQUENCE [LARGE SCALE GENOMIC DNA]</scope>
    <source>
        <strain evidence="9 10">CCMP2467</strain>
    </source>
</reference>
<gene>
    <name evidence="9" type="primary">crtp3</name>
    <name evidence="9" type="ORF">AK812_SmicGene10955</name>
</gene>
<dbReference type="InterPro" id="IPR013936">
    <property type="entry name" value="CRT-like"/>
</dbReference>
<evidence type="ECO:0000313" key="10">
    <source>
        <dbReference type="Proteomes" id="UP000186817"/>
    </source>
</evidence>
<evidence type="ECO:0000256" key="3">
    <source>
        <dbReference type="ARBA" id="ARBA00022448"/>
    </source>
</evidence>
<dbReference type="GO" id="GO:0016020">
    <property type="term" value="C:membrane"/>
    <property type="evidence" value="ECO:0007669"/>
    <property type="project" value="UniProtKB-SubCell"/>
</dbReference>
<proteinExistence type="inferred from homology"/>
<evidence type="ECO:0000256" key="8">
    <source>
        <dbReference type="SAM" id="Phobius"/>
    </source>
</evidence>